<sequence>MIAKIVLLCAALAAVRASAILNTHLINTGVSASSRQQDVSSWQLCFGYQIKDKLGATNSIRSRRRIWQQERILHP</sequence>
<organism evidence="2 3">
    <name type="scientific">Caerostris extrusa</name>
    <name type="common">Bark spider</name>
    <name type="synonym">Caerostris bankana</name>
    <dbReference type="NCBI Taxonomy" id="172846"/>
    <lineage>
        <taxon>Eukaryota</taxon>
        <taxon>Metazoa</taxon>
        <taxon>Ecdysozoa</taxon>
        <taxon>Arthropoda</taxon>
        <taxon>Chelicerata</taxon>
        <taxon>Arachnida</taxon>
        <taxon>Araneae</taxon>
        <taxon>Araneomorphae</taxon>
        <taxon>Entelegynae</taxon>
        <taxon>Araneoidea</taxon>
        <taxon>Araneidae</taxon>
        <taxon>Caerostris</taxon>
    </lineage>
</organism>
<comment type="caution">
    <text evidence="2">The sequence shown here is derived from an EMBL/GenBank/DDBJ whole genome shotgun (WGS) entry which is preliminary data.</text>
</comment>
<evidence type="ECO:0000256" key="1">
    <source>
        <dbReference type="SAM" id="SignalP"/>
    </source>
</evidence>
<protein>
    <submittedName>
        <fullName evidence="2">Uncharacterized protein</fullName>
    </submittedName>
</protein>
<keyword evidence="3" id="KW-1185">Reference proteome</keyword>
<evidence type="ECO:0000313" key="3">
    <source>
        <dbReference type="Proteomes" id="UP001054945"/>
    </source>
</evidence>
<dbReference type="EMBL" id="BPLR01014118">
    <property type="protein sequence ID" value="GIY66457.1"/>
    <property type="molecule type" value="Genomic_DNA"/>
</dbReference>
<evidence type="ECO:0000313" key="2">
    <source>
        <dbReference type="EMBL" id="GIY66457.1"/>
    </source>
</evidence>
<gene>
    <name evidence="2" type="ORF">CEXT_148401</name>
</gene>
<feature type="signal peptide" evidence="1">
    <location>
        <begin position="1"/>
        <end position="17"/>
    </location>
</feature>
<accession>A0AAV4V863</accession>
<dbReference type="AlphaFoldDB" id="A0AAV4V863"/>
<reference evidence="2 3" key="1">
    <citation type="submission" date="2021-06" db="EMBL/GenBank/DDBJ databases">
        <title>Caerostris extrusa draft genome.</title>
        <authorList>
            <person name="Kono N."/>
            <person name="Arakawa K."/>
        </authorList>
    </citation>
    <scope>NUCLEOTIDE SEQUENCE [LARGE SCALE GENOMIC DNA]</scope>
</reference>
<feature type="chain" id="PRO_5043764047" evidence="1">
    <location>
        <begin position="18"/>
        <end position="75"/>
    </location>
</feature>
<proteinExistence type="predicted"/>
<keyword evidence="1" id="KW-0732">Signal</keyword>
<dbReference type="Proteomes" id="UP001054945">
    <property type="component" value="Unassembled WGS sequence"/>
</dbReference>
<name>A0AAV4V863_CAEEX</name>